<feature type="region of interest" description="Disordered" evidence="6">
    <location>
        <begin position="77"/>
        <end position="132"/>
    </location>
</feature>
<dbReference type="GO" id="GO:0005576">
    <property type="term" value="C:extracellular region"/>
    <property type="evidence" value="ECO:0007669"/>
    <property type="project" value="UniProtKB-SubCell"/>
</dbReference>
<evidence type="ECO:0000256" key="7">
    <source>
        <dbReference type="SAM" id="SignalP"/>
    </source>
</evidence>
<dbReference type="AlphaFoldDB" id="A0AAV2SQ04"/>
<dbReference type="InterPro" id="IPR002544">
    <property type="entry name" value="FMRFamid-related_peptide-like"/>
</dbReference>
<name>A0AAV2SQ04_MEGNR</name>
<evidence type="ECO:0000256" key="6">
    <source>
        <dbReference type="SAM" id="MobiDB-lite"/>
    </source>
</evidence>
<keyword evidence="9" id="KW-1185">Reference proteome</keyword>
<proteinExistence type="inferred from homology"/>
<dbReference type="Pfam" id="PF01581">
    <property type="entry name" value="FARP"/>
    <property type="match status" value="2"/>
</dbReference>
<evidence type="ECO:0000256" key="3">
    <source>
        <dbReference type="ARBA" id="ARBA00022525"/>
    </source>
</evidence>
<evidence type="ECO:0000256" key="5">
    <source>
        <dbReference type="ARBA" id="ARBA00023320"/>
    </source>
</evidence>
<sequence>VWRVSVLVALAWVSCGVGPTGVTAVCDVEALRCDVICAFPDLTQHCNRCIRRRPMRFGKREDSLTYKPMRFGKREDPMTYKPMRFGKREDPMTYKPMRFGKRSDTSDAVPDLPANKPMRFGKRGSGREASQEEAFQIPVYRKPGLPKSTKMNPNNGNFDSQRGIDSLLLNTLGEMLSNNEYDNEVPAIRPQDAWGTQPDSLKSSTASRSSNLHGYVYPPAAIHSRQRRSDDVVREMVSSLMDLLGLEELPVDPKEYGCHELMNSFLF</sequence>
<dbReference type="EMBL" id="CAXKWB010094577">
    <property type="protein sequence ID" value="CAL4219128.1"/>
    <property type="molecule type" value="Genomic_DNA"/>
</dbReference>
<comment type="similarity">
    <text evidence="2">Belongs to the FARP (FMRFamide related peptide) family.</text>
</comment>
<keyword evidence="5" id="KW-0527">Neuropeptide</keyword>
<feature type="region of interest" description="Disordered" evidence="6">
    <location>
        <begin position="190"/>
        <end position="213"/>
    </location>
</feature>
<organism evidence="8 9">
    <name type="scientific">Meganyctiphanes norvegica</name>
    <name type="common">Northern krill</name>
    <name type="synonym">Thysanopoda norvegica</name>
    <dbReference type="NCBI Taxonomy" id="48144"/>
    <lineage>
        <taxon>Eukaryota</taxon>
        <taxon>Metazoa</taxon>
        <taxon>Ecdysozoa</taxon>
        <taxon>Arthropoda</taxon>
        <taxon>Crustacea</taxon>
        <taxon>Multicrustacea</taxon>
        <taxon>Malacostraca</taxon>
        <taxon>Eumalacostraca</taxon>
        <taxon>Eucarida</taxon>
        <taxon>Euphausiacea</taxon>
        <taxon>Euphausiidae</taxon>
        <taxon>Meganyctiphanes</taxon>
    </lineage>
</organism>
<dbReference type="Proteomes" id="UP001497623">
    <property type="component" value="Unassembled WGS sequence"/>
</dbReference>
<protein>
    <submittedName>
        <fullName evidence="8">Uncharacterized protein</fullName>
    </submittedName>
</protein>
<feature type="compositionally biased region" description="Polar residues" evidence="6">
    <location>
        <begin position="197"/>
        <end position="212"/>
    </location>
</feature>
<accession>A0AAV2SQ04</accession>
<comment type="caution">
    <text evidence="8">The sequence shown here is derived from an EMBL/GenBank/DDBJ whole genome shotgun (WGS) entry which is preliminary data.</text>
</comment>
<gene>
    <name evidence="8" type="ORF">MNOR_LOCUS38951</name>
</gene>
<keyword evidence="4" id="KW-0027">Amidation</keyword>
<evidence type="ECO:0000256" key="2">
    <source>
        <dbReference type="ARBA" id="ARBA00006356"/>
    </source>
</evidence>
<feature type="signal peptide" evidence="7">
    <location>
        <begin position="1"/>
        <end position="24"/>
    </location>
</feature>
<evidence type="ECO:0000256" key="1">
    <source>
        <dbReference type="ARBA" id="ARBA00004613"/>
    </source>
</evidence>
<evidence type="ECO:0000313" key="9">
    <source>
        <dbReference type="Proteomes" id="UP001497623"/>
    </source>
</evidence>
<keyword evidence="7" id="KW-0732">Signal</keyword>
<feature type="chain" id="PRO_5043886953" evidence="7">
    <location>
        <begin position="25"/>
        <end position="267"/>
    </location>
</feature>
<dbReference type="GO" id="GO:0007218">
    <property type="term" value="P:neuropeptide signaling pathway"/>
    <property type="evidence" value="ECO:0007669"/>
    <property type="project" value="UniProtKB-KW"/>
</dbReference>
<evidence type="ECO:0000256" key="4">
    <source>
        <dbReference type="ARBA" id="ARBA00022815"/>
    </source>
</evidence>
<reference evidence="8 9" key="1">
    <citation type="submission" date="2024-05" db="EMBL/GenBank/DDBJ databases">
        <authorList>
            <person name="Wallberg A."/>
        </authorList>
    </citation>
    <scope>NUCLEOTIDE SEQUENCE [LARGE SCALE GENOMIC DNA]</scope>
</reference>
<feature type="non-terminal residue" evidence="8">
    <location>
        <position position="1"/>
    </location>
</feature>
<evidence type="ECO:0000313" key="8">
    <source>
        <dbReference type="EMBL" id="CAL4219128.1"/>
    </source>
</evidence>
<keyword evidence="3" id="KW-0964">Secreted</keyword>
<comment type="subcellular location">
    <subcellularLocation>
        <location evidence="1">Secreted</location>
    </subcellularLocation>
</comment>